<keyword evidence="3" id="KW-0067">ATP-binding</keyword>
<proteinExistence type="predicted"/>
<sequence length="415" mass="44907">MATYIPRIVDAELERALRVSGAVFIKGPRACGKTATARQIAASEVRLDVHGPDITLARINPVSILEGETPRLIDEWQAVPEVWNAVRHAVDDRQGKGQFILTGSATPATDALRHPGAGRMRSLTMRTMTISERNDGHRASWARVLEGTLEPAPGTEATVADYAEWIVAGGWPGFHGLAPLDAADEVASYLQEMAEHDYPEIGGLRRDPRRFLSFLQAYAGLVAQPATGAAIRRRIGELSGAEPAPGTVDALHDFASRLFLVEDQPAWATQLRSRTALAQMPKRHLADPSLAASLLGATPDRLLTDLETLGILFESQAIHDLRVVAQANRARGVYHFRDTKGRDEIDAVVENPDGSWVGVEIKLSHLQVETAAERLLATAEKVERPPSALVIIIPTGPVAQLPNGVWVIPLACLAP</sequence>
<keyword evidence="3" id="KW-0547">Nucleotide-binding</keyword>
<feature type="domain" description="AAA" evidence="1">
    <location>
        <begin position="22"/>
        <end position="132"/>
    </location>
</feature>
<protein>
    <submittedName>
        <fullName evidence="3">ATP-binding protein</fullName>
    </submittedName>
</protein>
<dbReference type="EMBL" id="JBHSQE010000001">
    <property type="protein sequence ID" value="MFC6145735.1"/>
    <property type="molecule type" value="Genomic_DNA"/>
</dbReference>
<dbReference type="InterPro" id="IPR025420">
    <property type="entry name" value="DUF4143"/>
</dbReference>
<dbReference type="PANTHER" id="PTHR43566:SF2">
    <property type="entry name" value="DUF4143 DOMAIN-CONTAINING PROTEIN"/>
    <property type="match status" value="1"/>
</dbReference>
<dbReference type="InterPro" id="IPR027417">
    <property type="entry name" value="P-loop_NTPase"/>
</dbReference>
<keyword evidence="4" id="KW-1185">Reference proteome</keyword>
<dbReference type="GO" id="GO:0005524">
    <property type="term" value="F:ATP binding"/>
    <property type="evidence" value="ECO:0007669"/>
    <property type="project" value="UniProtKB-KW"/>
</dbReference>
<dbReference type="PANTHER" id="PTHR43566">
    <property type="entry name" value="CONSERVED PROTEIN"/>
    <property type="match status" value="1"/>
</dbReference>
<accession>A0ABW1QAY9</accession>
<evidence type="ECO:0000313" key="3">
    <source>
        <dbReference type="EMBL" id="MFC6145735.1"/>
    </source>
</evidence>
<evidence type="ECO:0000259" key="1">
    <source>
        <dbReference type="Pfam" id="PF13173"/>
    </source>
</evidence>
<gene>
    <name evidence="3" type="ORF">ACFPUZ_02765</name>
</gene>
<comment type="caution">
    <text evidence="3">The sequence shown here is derived from an EMBL/GenBank/DDBJ whole genome shotgun (WGS) entry which is preliminary data.</text>
</comment>
<evidence type="ECO:0000313" key="4">
    <source>
        <dbReference type="Proteomes" id="UP001596244"/>
    </source>
</evidence>
<dbReference type="InterPro" id="IPR041682">
    <property type="entry name" value="AAA_14"/>
</dbReference>
<name>A0ABW1QAY9_9CORY</name>
<dbReference type="Proteomes" id="UP001596244">
    <property type="component" value="Unassembled WGS sequence"/>
</dbReference>
<dbReference type="RefSeq" id="WP_376999643.1">
    <property type="nucleotide sequence ID" value="NZ_JBHSQE010000001.1"/>
</dbReference>
<dbReference type="Pfam" id="PF13635">
    <property type="entry name" value="DUF4143"/>
    <property type="match status" value="1"/>
</dbReference>
<dbReference type="Pfam" id="PF13173">
    <property type="entry name" value="AAA_14"/>
    <property type="match status" value="1"/>
</dbReference>
<dbReference type="SUPFAM" id="SSF52540">
    <property type="entry name" value="P-loop containing nucleoside triphosphate hydrolases"/>
    <property type="match status" value="1"/>
</dbReference>
<reference evidence="4" key="1">
    <citation type="journal article" date="2019" name="Int. J. Syst. Evol. Microbiol.">
        <title>The Global Catalogue of Microorganisms (GCM) 10K type strain sequencing project: providing services to taxonomists for standard genome sequencing and annotation.</title>
        <authorList>
            <consortium name="The Broad Institute Genomics Platform"/>
            <consortium name="The Broad Institute Genome Sequencing Center for Infectious Disease"/>
            <person name="Wu L."/>
            <person name="Ma J."/>
        </authorList>
    </citation>
    <scope>NUCLEOTIDE SEQUENCE [LARGE SCALE GENOMIC DNA]</scope>
    <source>
        <strain evidence="4">CCUG 51943</strain>
    </source>
</reference>
<feature type="domain" description="DUF4143" evidence="2">
    <location>
        <begin position="196"/>
        <end position="364"/>
    </location>
</feature>
<organism evidence="3 4">
    <name type="scientific">Corynebacterium nasicanis</name>
    <dbReference type="NCBI Taxonomy" id="1448267"/>
    <lineage>
        <taxon>Bacteria</taxon>
        <taxon>Bacillati</taxon>
        <taxon>Actinomycetota</taxon>
        <taxon>Actinomycetes</taxon>
        <taxon>Mycobacteriales</taxon>
        <taxon>Corynebacteriaceae</taxon>
        <taxon>Corynebacterium</taxon>
    </lineage>
</organism>
<evidence type="ECO:0000259" key="2">
    <source>
        <dbReference type="Pfam" id="PF13635"/>
    </source>
</evidence>